<keyword evidence="2 5" id="KW-0812">Transmembrane</keyword>
<evidence type="ECO:0000256" key="1">
    <source>
        <dbReference type="ARBA" id="ARBA00004141"/>
    </source>
</evidence>
<name>A0A4Q5LWD2_9BACT</name>
<feature type="transmembrane region" description="Helical" evidence="5">
    <location>
        <begin position="74"/>
        <end position="93"/>
    </location>
</feature>
<comment type="caution">
    <text evidence="7">The sequence shown here is derived from an EMBL/GenBank/DDBJ whole genome shotgun (WGS) entry which is preliminary data.</text>
</comment>
<dbReference type="OrthoDB" id="581879at2"/>
<keyword evidence="4 5" id="KW-0472">Membrane</keyword>
<reference evidence="7 8" key="1">
    <citation type="submission" date="2019-02" db="EMBL/GenBank/DDBJ databases">
        <title>Bacterial novel species Emticicia sp. 17J42-9 isolated from soil.</title>
        <authorList>
            <person name="Jung H.-Y."/>
        </authorList>
    </citation>
    <scope>NUCLEOTIDE SEQUENCE [LARGE SCALE GENOMIC DNA]</scope>
    <source>
        <strain evidence="7 8">17J42-9</strain>
    </source>
</reference>
<evidence type="ECO:0000256" key="4">
    <source>
        <dbReference type="ARBA" id="ARBA00023136"/>
    </source>
</evidence>
<dbReference type="GO" id="GO:0016020">
    <property type="term" value="C:membrane"/>
    <property type="evidence" value="ECO:0007669"/>
    <property type="project" value="UniProtKB-SubCell"/>
</dbReference>
<feature type="transmembrane region" description="Helical" evidence="5">
    <location>
        <begin position="51"/>
        <end position="67"/>
    </location>
</feature>
<feature type="transmembrane region" description="Helical" evidence="5">
    <location>
        <begin position="25"/>
        <end position="45"/>
    </location>
</feature>
<protein>
    <submittedName>
        <fullName evidence="7">FUSC family protein</fullName>
    </submittedName>
</protein>
<organism evidence="7 8">
    <name type="scientific">Emticicia agri</name>
    <dbReference type="NCBI Taxonomy" id="2492393"/>
    <lineage>
        <taxon>Bacteria</taxon>
        <taxon>Pseudomonadati</taxon>
        <taxon>Bacteroidota</taxon>
        <taxon>Cytophagia</taxon>
        <taxon>Cytophagales</taxon>
        <taxon>Leadbetterellaceae</taxon>
        <taxon>Emticicia</taxon>
    </lineage>
</organism>
<accession>A0A4Q5LWD2</accession>
<evidence type="ECO:0000256" key="3">
    <source>
        <dbReference type="ARBA" id="ARBA00022989"/>
    </source>
</evidence>
<feature type="transmembrane region" description="Helical" evidence="5">
    <location>
        <begin position="127"/>
        <end position="146"/>
    </location>
</feature>
<sequence length="359" mass="40251">MLASIKDIIRREAKQFFQLKKSERLWHIPVLASVCTGLPLLVGYSLGRLDFGTLACMGGLVILYLPSTSLENRMLTLLVCAFGFIMSFAVGIAFSFNPYLSALVLGIYAFSVNWLTNYFRLSPPGNFFFVMIASMASCMPFDLLAIPTKVGLIALGTMGGFVFAMGYSLYIVRRYPDKMKDPGIRKRHYTNLTESIIIGLFIAISLLTGHIFRLDNPYWIPVSCLAIMQGLNVVQVGQRSFHRIVGTFIGMGFSWLLLQLNLSTLQICISIIVLQFIIEVLVVRHYALAVIFITPMTVFLIELSRGTAIDANRVIAARFLDIFIGSLIGVVGGWLLHNQKLHRKAERQLRKTRIAILRK</sequence>
<dbReference type="Proteomes" id="UP000293162">
    <property type="component" value="Unassembled WGS sequence"/>
</dbReference>
<feature type="transmembrane region" description="Helical" evidence="5">
    <location>
        <begin position="255"/>
        <end position="278"/>
    </location>
</feature>
<gene>
    <name evidence="7" type="ORF">EWM59_19985</name>
</gene>
<keyword evidence="3 5" id="KW-1133">Transmembrane helix</keyword>
<keyword evidence="8" id="KW-1185">Reference proteome</keyword>
<dbReference type="Pfam" id="PF13515">
    <property type="entry name" value="FUSC_2"/>
    <property type="match status" value="1"/>
</dbReference>
<dbReference type="AlphaFoldDB" id="A0A4Q5LWD2"/>
<feature type="domain" description="Integral membrane bound transporter" evidence="6">
    <location>
        <begin position="205"/>
        <end position="331"/>
    </location>
</feature>
<dbReference type="EMBL" id="SEWF01000036">
    <property type="protein sequence ID" value="RYU93803.1"/>
    <property type="molecule type" value="Genomic_DNA"/>
</dbReference>
<feature type="transmembrane region" description="Helical" evidence="5">
    <location>
        <begin position="99"/>
        <end position="115"/>
    </location>
</feature>
<evidence type="ECO:0000256" key="2">
    <source>
        <dbReference type="ARBA" id="ARBA00022692"/>
    </source>
</evidence>
<feature type="transmembrane region" description="Helical" evidence="5">
    <location>
        <begin position="284"/>
        <end position="303"/>
    </location>
</feature>
<dbReference type="RefSeq" id="WP_130023022.1">
    <property type="nucleotide sequence ID" value="NZ_SEWF01000036.1"/>
</dbReference>
<proteinExistence type="predicted"/>
<evidence type="ECO:0000313" key="8">
    <source>
        <dbReference type="Proteomes" id="UP000293162"/>
    </source>
</evidence>
<evidence type="ECO:0000256" key="5">
    <source>
        <dbReference type="SAM" id="Phobius"/>
    </source>
</evidence>
<feature type="transmembrane region" description="Helical" evidence="5">
    <location>
        <begin position="192"/>
        <end position="212"/>
    </location>
</feature>
<dbReference type="InterPro" id="IPR049453">
    <property type="entry name" value="Memb_transporter_dom"/>
</dbReference>
<comment type="subcellular location">
    <subcellularLocation>
        <location evidence="1">Membrane</location>
        <topology evidence="1">Multi-pass membrane protein</topology>
    </subcellularLocation>
</comment>
<feature type="transmembrane region" description="Helical" evidence="5">
    <location>
        <begin position="152"/>
        <end position="172"/>
    </location>
</feature>
<feature type="transmembrane region" description="Helical" evidence="5">
    <location>
        <begin position="315"/>
        <end position="336"/>
    </location>
</feature>
<evidence type="ECO:0000313" key="7">
    <source>
        <dbReference type="EMBL" id="RYU93803.1"/>
    </source>
</evidence>
<evidence type="ECO:0000259" key="6">
    <source>
        <dbReference type="Pfam" id="PF13515"/>
    </source>
</evidence>